<reference evidence="2" key="2">
    <citation type="submission" date="2015-01" db="EMBL/GenBank/DDBJ databases">
        <title>Evolutionary Origins and Diversification of the Mycorrhizal Mutualists.</title>
        <authorList>
            <consortium name="DOE Joint Genome Institute"/>
            <consortium name="Mycorrhizal Genomics Consortium"/>
            <person name="Kohler A."/>
            <person name="Kuo A."/>
            <person name="Nagy L.G."/>
            <person name="Floudas D."/>
            <person name="Copeland A."/>
            <person name="Barry K.W."/>
            <person name="Cichocki N."/>
            <person name="Veneault-Fourrey C."/>
            <person name="LaButti K."/>
            <person name="Lindquist E.A."/>
            <person name="Lipzen A."/>
            <person name="Lundell T."/>
            <person name="Morin E."/>
            <person name="Murat C."/>
            <person name="Riley R."/>
            <person name="Ohm R."/>
            <person name="Sun H."/>
            <person name="Tunlid A."/>
            <person name="Henrissat B."/>
            <person name="Grigoriev I.V."/>
            <person name="Hibbett D.S."/>
            <person name="Martin F."/>
        </authorList>
    </citation>
    <scope>NUCLEOTIDE SEQUENCE [LARGE SCALE GENOMIC DNA]</scope>
    <source>
        <strain evidence="2">Foug A</strain>
    </source>
</reference>
<proteinExistence type="predicted"/>
<dbReference type="EMBL" id="KN822015">
    <property type="protein sequence ID" value="KIM66889.1"/>
    <property type="molecule type" value="Genomic_DNA"/>
</dbReference>
<dbReference type="InParanoid" id="A0A0C3EEZ9"/>
<gene>
    <name evidence="1" type="ORF">SCLCIDRAFT_259457</name>
</gene>
<dbReference type="AlphaFoldDB" id="A0A0C3EEZ9"/>
<evidence type="ECO:0000313" key="2">
    <source>
        <dbReference type="Proteomes" id="UP000053989"/>
    </source>
</evidence>
<keyword evidence="2" id="KW-1185">Reference proteome</keyword>
<dbReference type="HOGENOM" id="CLU_2513944_0_0_1"/>
<accession>A0A0C3EEZ9</accession>
<dbReference type="Proteomes" id="UP000053989">
    <property type="component" value="Unassembled WGS sequence"/>
</dbReference>
<protein>
    <submittedName>
        <fullName evidence="1">Uncharacterized protein</fullName>
    </submittedName>
</protein>
<evidence type="ECO:0000313" key="1">
    <source>
        <dbReference type="EMBL" id="KIM66889.1"/>
    </source>
</evidence>
<organism evidence="1 2">
    <name type="scientific">Scleroderma citrinum Foug A</name>
    <dbReference type="NCBI Taxonomy" id="1036808"/>
    <lineage>
        <taxon>Eukaryota</taxon>
        <taxon>Fungi</taxon>
        <taxon>Dikarya</taxon>
        <taxon>Basidiomycota</taxon>
        <taxon>Agaricomycotina</taxon>
        <taxon>Agaricomycetes</taxon>
        <taxon>Agaricomycetidae</taxon>
        <taxon>Boletales</taxon>
        <taxon>Sclerodermatineae</taxon>
        <taxon>Sclerodermataceae</taxon>
        <taxon>Scleroderma</taxon>
    </lineage>
</organism>
<sequence length="85" mass="9721">MAAERLVCAYIHLDGEPHVKGLIDAAYTMRTWLHSRWMVLGEHMETLPRSAESVVRLQEFDSFRRGCRCGRYIGLETACLLALLV</sequence>
<reference evidence="1 2" key="1">
    <citation type="submission" date="2014-04" db="EMBL/GenBank/DDBJ databases">
        <authorList>
            <consortium name="DOE Joint Genome Institute"/>
            <person name="Kuo A."/>
            <person name="Kohler A."/>
            <person name="Nagy L.G."/>
            <person name="Floudas D."/>
            <person name="Copeland A."/>
            <person name="Barry K.W."/>
            <person name="Cichocki N."/>
            <person name="Veneault-Fourrey C."/>
            <person name="LaButti K."/>
            <person name="Lindquist E.A."/>
            <person name="Lipzen A."/>
            <person name="Lundell T."/>
            <person name="Morin E."/>
            <person name="Murat C."/>
            <person name="Sun H."/>
            <person name="Tunlid A."/>
            <person name="Henrissat B."/>
            <person name="Grigoriev I.V."/>
            <person name="Hibbett D.S."/>
            <person name="Martin F."/>
            <person name="Nordberg H.P."/>
            <person name="Cantor M.N."/>
            <person name="Hua S.X."/>
        </authorList>
    </citation>
    <scope>NUCLEOTIDE SEQUENCE [LARGE SCALE GENOMIC DNA]</scope>
    <source>
        <strain evidence="1 2">Foug A</strain>
    </source>
</reference>
<name>A0A0C3EEZ9_9AGAM</name>